<dbReference type="InterPro" id="IPR001734">
    <property type="entry name" value="Na/solute_symporter"/>
</dbReference>
<comment type="subcellular location">
    <subcellularLocation>
        <location evidence="1">Cell membrane</location>
        <topology evidence="1">Multi-pass membrane protein</topology>
    </subcellularLocation>
</comment>
<evidence type="ECO:0000256" key="10">
    <source>
        <dbReference type="ARBA" id="ARBA00023201"/>
    </source>
</evidence>
<keyword evidence="3" id="KW-0813">Transport</keyword>
<keyword evidence="10" id="KW-0739">Sodium transport</keyword>
<dbReference type="PANTHER" id="PTHR42985">
    <property type="entry name" value="SODIUM-COUPLED MONOCARBOXYLATE TRANSPORTER"/>
    <property type="match status" value="1"/>
</dbReference>
<comment type="similarity">
    <text evidence="2 11">Belongs to the sodium:solute symporter (SSF) (TC 2.A.21) family.</text>
</comment>
<dbReference type="AlphaFoldDB" id="A0A7X1B228"/>
<keyword evidence="6 12" id="KW-1133">Transmembrane helix</keyword>
<feature type="transmembrane region" description="Helical" evidence="12">
    <location>
        <begin position="120"/>
        <end position="140"/>
    </location>
</feature>
<dbReference type="NCBIfam" id="TIGR00813">
    <property type="entry name" value="sss"/>
    <property type="match status" value="1"/>
</dbReference>
<keyword evidence="9 12" id="KW-0472">Membrane</keyword>
<dbReference type="PANTHER" id="PTHR42985:SF47">
    <property type="entry name" value="INTEGRAL MEMBRANE TRANSPORT PROTEIN"/>
    <property type="match status" value="1"/>
</dbReference>
<evidence type="ECO:0000256" key="1">
    <source>
        <dbReference type="ARBA" id="ARBA00004651"/>
    </source>
</evidence>
<name>A0A7X1B228_9BACT</name>
<feature type="transmembrane region" description="Helical" evidence="12">
    <location>
        <begin position="77"/>
        <end position="99"/>
    </location>
</feature>
<dbReference type="Gene3D" id="1.20.1730.10">
    <property type="entry name" value="Sodium/glucose cotransporter"/>
    <property type="match status" value="1"/>
</dbReference>
<protein>
    <submittedName>
        <fullName evidence="13">Sodium/solute symporter</fullName>
    </submittedName>
</protein>
<evidence type="ECO:0000256" key="8">
    <source>
        <dbReference type="ARBA" id="ARBA00023065"/>
    </source>
</evidence>
<keyword evidence="5 12" id="KW-0812">Transmembrane</keyword>
<evidence type="ECO:0000313" key="14">
    <source>
        <dbReference type="Proteomes" id="UP000525652"/>
    </source>
</evidence>
<dbReference type="Proteomes" id="UP000525652">
    <property type="component" value="Unassembled WGS sequence"/>
</dbReference>
<evidence type="ECO:0000256" key="6">
    <source>
        <dbReference type="ARBA" id="ARBA00022989"/>
    </source>
</evidence>
<evidence type="ECO:0000256" key="12">
    <source>
        <dbReference type="SAM" id="Phobius"/>
    </source>
</evidence>
<evidence type="ECO:0000256" key="11">
    <source>
        <dbReference type="RuleBase" id="RU362091"/>
    </source>
</evidence>
<dbReference type="InterPro" id="IPR051163">
    <property type="entry name" value="Sodium:Solute_Symporter_SSF"/>
</dbReference>
<keyword evidence="14" id="KW-1185">Reference proteome</keyword>
<comment type="caution">
    <text evidence="13">The sequence shown here is derived from an EMBL/GenBank/DDBJ whole genome shotgun (WGS) entry which is preliminary data.</text>
</comment>
<evidence type="ECO:0000256" key="7">
    <source>
        <dbReference type="ARBA" id="ARBA00023053"/>
    </source>
</evidence>
<dbReference type="GO" id="GO:0005886">
    <property type="term" value="C:plasma membrane"/>
    <property type="evidence" value="ECO:0007669"/>
    <property type="project" value="UniProtKB-SubCell"/>
</dbReference>
<dbReference type="RefSeq" id="WP_185694810.1">
    <property type="nucleotide sequence ID" value="NZ_JACHVA010000139.1"/>
</dbReference>
<sequence length="494" mass="53421">MQLLGPWEITFVAIYLAAVLFGGWVVSRRKGGTEDFFLGGRSIPWPAVLLSITATEISAVTFLGIPGTGYGEDLSYLQLGVGSLLARFLVAFLFLGAFYRSQCVSIYQYLGERFGKVSHRTSAVFFLVSRINASAIRLLLAAAGLSLFFGVPIWVAVLVFSGVALVYTSSGGIRAVIWTDCIQAAVFIAGGIAVFVYLTSQVGFGEFWEMAQESGKLQIFHWNVSPGESWFSDWNLFYLAALNGLVMTSAALGCDQDLTQRMLTCRSVGRARWSVILSGFLGIPIAGLFLLSGVALWAWVQAEGVVVPAEVGTNDIFAWFIAEVAPSGLRALLFIGILATAMSSLDSALNALSSSVVYDLVGERFRQSVAFSRWGIVFFGCALAGIAILLSDYQESFVWLGFKIGGVTYGALLGIFLLALTTPPRVGHDWGNVIAMLLGTVVSAILLLSSEMDWISLGWTWIPLINVAMTFLLAFCFRSDRGDSSEWSSSKPVS</sequence>
<evidence type="ECO:0000256" key="3">
    <source>
        <dbReference type="ARBA" id="ARBA00022448"/>
    </source>
</evidence>
<dbReference type="GO" id="GO:0006814">
    <property type="term" value="P:sodium ion transport"/>
    <property type="evidence" value="ECO:0007669"/>
    <property type="project" value="UniProtKB-KW"/>
</dbReference>
<keyword evidence="7" id="KW-0915">Sodium</keyword>
<feature type="transmembrane region" description="Helical" evidence="12">
    <location>
        <begin position="275"/>
        <end position="300"/>
    </location>
</feature>
<gene>
    <name evidence="13" type="ORF">H5P30_20660</name>
</gene>
<keyword evidence="8" id="KW-0406">Ion transport</keyword>
<dbReference type="InterPro" id="IPR038377">
    <property type="entry name" value="Na/Glc_symporter_sf"/>
</dbReference>
<feature type="transmembrane region" description="Helical" evidence="12">
    <location>
        <begin position="146"/>
        <end position="168"/>
    </location>
</feature>
<feature type="transmembrane region" description="Helical" evidence="12">
    <location>
        <begin position="316"/>
        <end position="339"/>
    </location>
</feature>
<feature type="transmembrane region" description="Helical" evidence="12">
    <location>
        <begin position="236"/>
        <end position="254"/>
    </location>
</feature>
<keyword evidence="4" id="KW-1003">Cell membrane</keyword>
<feature type="transmembrane region" description="Helical" evidence="12">
    <location>
        <begin position="6"/>
        <end position="26"/>
    </location>
</feature>
<evidence type="ECO:0000256" key="2">
    <source>
        <dbReference type="ARBA" id="ARBA00006434"/>
    </source>
</evidence>
<accession>A0A7X1B228</accession>
<dbReference type="EMBL" id="JACHVA010000139">
    <property type="protein sequence ID" value="MBC2604199.1"/>
    <property type="molecule type" value="Genomic_DNA"/>
</dbReference>
<organism evidence="13 14">
    <name type="scientific">Puniceicoccus vermicola</name>
    <dbReference type="NCBI Taxonomy" id="388746"/>
    <lineage>
        <taxon>Bacteria</taxon>
        <taxon>Pseudomonadati</taxon>
        <taxon>Verrucomicrobiota</taxon>
        <taxon>Opitutia</taxon>
        <taxon>Puniceicoccales</taxon>
        <taxon>Puniceicoccaceae</taxon>
        <taxon>Puniceicoccus</taxon>
    </lineage>
</organism>
<feature type="transmembrane region" description="Helical" evidence="12">
    <location>
        <begin position="374"/>
        <end position="391"/>
    </location>
</feature>
<feature type="transmembrane region" description="Helical" evidence="12">
    <location>
        <begin position="47"/>
        <end position="65"/>
    </location>
</feature>
<evidence type="ECO:0000313" key="13">
    <source>
        <dbReference type="EMBL" id="MBC2604199.1"/>
    </source>
</evidence>
<evidence type="ECO:0000256" key="4">
    <source>
        <dbReference type="ARBA" id="ARBA00022475"/>
    </source>
</evidence>
<feature type="transmembrane region" description="Helical" evidence="12">
    <location>
        <begin position="454"/>
        <end position="477"/>
    </location>
</feature>
<reference evidence="13 14" key="1">
    <citation type="submission" date="2020-07" db="EMBL/GenBank/DDBJ databases">
        <authorList>
            <person name="Feng X."/>
        </authorList>
    </citation>
    <scope>NUCLEOTIDE SEQUENCE [LARGE SCALE GENOMIC DNA]</scope>
    <source>
        <strain evidence="13 14">JCM14086</strain>
    </source>
</reference>
<dbReference type="PROSITE" id="PS50283">
    <property type="entry name" value="NA_SOLUT_SYMP_3"/>
    <property type="match status" value="1"/>
</dbReference>
<dbReference type="Pfam" id="PF00474">
    <property type="entry name" value="SSF"/>
    <property type="match status" value="1"/>
</dbReference>
<evidence type="ECO:0000256" key="5">
    <source>
        <dbReference type="ARBA" id="ARBA00022692"/>
    </source>
</evidence>
<evidence type="ECO:0000256" key="9">
    <source>
        <dbReference type="ARBA" id="ARBA00023136"/>
    </source>
</evidence>
<dbReference type="GO" id="GO:0015293">
    <property type="term" value="F:symporter activity"/>
    <property type="evidence" value="ECO:0007669"/>
    <property type="project" value="TreeGrafter"/>
</dbReference>
<proteinExistence type="inferred from homology"/>
<feature type="transmembrane region" description="Helical" evidence="12">
    <location>
        <begin position="175"/>
        <end position="198"/>
    </location>
</feature>
<feature type="transmembrane region" description="Helical" evidence="12">
    <location>
        <begin position="430"/>
        <end position="448"/>
    </location>
</feature>
<feature type="transmembrane region" description="Helical" evidence="12">
    <location>
        <begin position="397"/>
        <end position="418"/>
    </location>
</feature>